<evidence type="ECO:0000313" key="2">
    <source>
        <dbReference type="EMBL" id="QHT91200.1"/>
    </source>
</evidence>
<feature type="domain" description="RRM" evidence="1">
    <location>
        <begin position="5"/>
        <end position="93"/>
    </location>
</feature>
<name>A0A6C0IEZ1_9ZZZZ</name>
<evidence type="ECO:0000259" key="1">
    <source>
        <dbReference type="PROSITE" id="PS50102"/>
    </source>
</evidence>
<protein>
    <recommendedName>
        <fullName evidence="1">RRM domain-containing protein</fullName>
    </recommendedName>
</protein>
<accession>A0A6C0IEZ1</accession>
<organism evidence="2">
    <name type="scientific">viral metagenome</name>
    <dbReference type="NCBI Taxonomy" id="1070528"/>
    <lineage>
        <taxon>unclassified sequences</taxon>
        <taxon>metagenomes</taxon>
        <taxon>organismal metagenomes</taxon>
    </lineage>
</organism>
<sequence length="229" mass="26857">MNTMNTTNTTNIPSLCIPRVFPNIDEKRIRKIFYELQLGTIERIDIINKKTEKGENFNRVFIHFNSWYNNSNANQVRERLLNGKDIKIIYDDPWFWKVSAYRVNPNKIDNNRNNNNNNNKTINKPKPMIIFDEDSNKVPLPKKQELPRLPVTVFKPRVLTNKPIKIEKSVKIEKTESIISTQSNHKIDYGEVTLPPKKQKRTVNLPLPLKNPPLLKIEEEEEVEEGQIV</sequence>
<dbReference type="InterPro" id="IPR000504">
    <property type="entry name" value="RRM_dom"/>
</dbReference>
<proteinExistence type="predicted"/>
<dbReference type="GO" id="GO:0003723">
    <property type="term" value="F:RNA binding"/>
    <property type="evidence" value="ECO:0007669"/>
    <property type="project" value="InterPro"/>
</dbReference>
<dbReference type="EMBL" id="MN740164">
    <property type="protein sequence ID" value="QHT91200.1"/>
    <property type="molecule type" value="Genomic_DNA"/>
</dbReference>
<dbReference type="AlphaFoldDB" id="A0A6C0IEZ1"/>
<dbReference type="PROSITE" id="PS50102">
    <property type="entry name" value="RRM"/>
    <property type="match status" value="1"/>
</dbReference>
<reference evidence="2" key="1">
    <citation type="journal article" date="2020" name="Nature">
        <title>Giant virus diversity and host interactions through global metagenomics.</title>
        <authorList>
            <person name="Schulz F."/>
            <person name="Roux S."/>
            <person name="Paez-Espino D."/>
            <person name="Jungbluth S."/>
            <person name="Walsh D.A."/>
            <person name="Denef V.J."/>
            <person name="McMahon K.D."/>
            <person name="Konstantinidis K.T."/>
            <person name="Eloe-Fadrosh E.A."/>
            <person name="Kyrpides N.C."/>
            <person name="Woyke T."/>
        </authorList>
    </citation>
    <scope>NUCLEOTIDE SEQUENCE</scope>
    <source>
        <strain evidence="2">GVMAG-M-3300023184-72</strain>
    </source>
</reference>